<dbReference type="Pfam" id="PF13380">
    <property type="entry name" value="CoA_binding_2"/>
    <property type="match status" value="1"/>
</dbReference>
<accession>A0ABP9DB19</accession>
<dbReference type="RefSeq" id="WP_345695095.1">
    <property type="nucleotide sequence ID" value="NZ_BAABIS010000001.1"/>
</dbReference>
<keyword evidence="3" id="KW-1185">Reference proteome</keyword>
<dbReference type="InterPro" id="IPR036291">
    <property type="entry name" value="NAD(P)-bd_dom_sf"/>
</dbReference>
<keyword evidence="2" id="KW-0436">Ligase</keyword>
<evidence type="ECO:0000313" key="3">
    <source>
        <dbReference type="Proteomes" id="UP001501752"/>
    </source>
</evidence>
<dbReference type="PANTHER" id="PTHR42793">
    <property type="entry name" value="COA BINDING DOMAIN CONTAINING PROTEIN"/>
    <property type="match status" value="1"/>
</dbReference>
<dbReference type="Pfam" id="PF19045">
    <property type="entry name" value="Ligase_CoA_2"/>
    <property type="match status" value="1"/>
</dbReference>
<dbReference type="InterPro" id="IPR032875">
    <property type="entry name" value="Succ_CoA_lig_flav_dom"/>
</dbReference>
<dbReference type="SUPFAM" id="SSF56059">
    <property type="entry name" value="Glutathione synthetase ATP-binding domain-like"/>
    <property type="match status" value="1"/>
</dbReference>
<dbReference type="GO" id="GO:0016874">
    <property type="term" value="F:ligase activity"/>
    <property type="evidence" value="ECO:0007669"/>
    <property type="project" value="UniProtKB-KW"/>
</dbReference>
<dbReference type="SUPFAM" id="SSF51735">
    <property type="entry name" value="NAD(P)-binding Rossmann-fold domains"/>
    <property type="match status" value="1"/>
</dbReference>
<protein>
    <submittedName>
        <fullName evidence="2">Bifunctional GNAT family N-acetyltransferase/acetate--CoA ligase family protein</fullName>
    </submittedName>
</protein>
<dbReference type="SUPFAM" id="SSF55729">
    <property type="entry name" value="Acyl-CoA N-acyltransferases (Nat)"/>
    <property type="match status" value="1"/>
</dbReference>
<dbReference type="Proteomes" id="UP001501752">
    <property type="component" value="Unassembled WGS sequence"/>
</dbReference>
<dbReference type="InterPro" id="IPR043938">
    <property type="entry name" value="Ligase_CoA_dom"/>
</dbReference>
<dbReference type="Pfam" id="PF00583">
    <property type="entry name" value="Acetyltransf_1"/>
    <property type="match status" value="1"/>
</dbReference>
<evidence type="ECO:0000259" key="1">
    <source>
        <dbReference type="PROSITE" id="PS51186"/>
    </source>
</evidence>
<gene>
    <name evidence="2" type="ORF">GCM10023235_05040</name>
</gene>
<organism evidence="2 3">
    <name type="scientific">Kitasatospora terrestris</name>
    <dbReference type="NCBI Taxonomy" id="258051"/>
    <lineage>
        <taxon>Bacteria</taxon>
        <taxon>Bacillati</taxon>
        <taxon>Actinomycetota</taxon>
        <taxon>Actinomycetes</taxon>
        <taxon>Kitasatosporales</taxon>
        <taxon>Streptomycetaceae</taxon>
        <taxon>Kitasatospora</taxon>
    </lineage>
</organism>
<dbReference type="Gene3D" id="3.40.630.30">
    <property type="match status" value="1"/>
</dbReference>
<dbReference type="CDD" id="cd04301">
    <property type="entry name" value="NAT_SF"/>
    <property type="match status" value="1"/>
</dbReference>
<dbReference type="Pfam" id="PF13607">
    <property type="entry name" value="Succ_CoA_lig"/>
    <property type="match status" value="1"/>
</dbReference>
<dbReference type="Gene3D" id="3.30.1490.20">
    <property type="entry name" value="ATP-grasp fold, A domain"/>
    <property type="match status" value="1"/>
</dbReference>
<dbReference type="PROSITE" id="PS51186">
    <property type="entry name" value="GNAT"/>
    <property type="match status" value="1"/>
</dbReference>
<dbReference type="SMART" id="SM00881">
    <property type="entry name" value="CoA_binding"/>
    <property type="match status" value="1"/>
</dbReference>
<dbReference type="Gene3D" id="3.40.50.261">
    <property type="entry name" value="Succinyl-CoA synthetase domains"/>
    <property type="match status" value="2"/>
</dbReference>
<dbReference type="EMBL" id="BAABIS010000001">
    <property type="protein sequence ID" value="GAA4833539.1"/>
    <property type="molecule type" value="Genomic_DNA"/>
</dbReference>
<dbReference type="InterPro" id="IPR003781">
    <property type="entry name" value="CoA-bd"/>
</dbReference>
<dbReference type="InterPro" id="IPR000182">
    <property type="entry name" value="GNAT_dom"/>
</dbReference>
<evidence type="ECO:0000313" key="2">
    <source>
        <dbReference type="EMBL" id="GAA4833539.1"/>
    </source>
</evidence>
<dbReference type="Pfam" id="PF13549">
    <property type="entry name" value="ATP-grasp_5"/>
    <property type="match status" value="1"/>
</dbReference>
<dbReference type="Gene3D" id="3.40.50.720">
    <property type="entry name" value="NAD(P)-binding Rossmann-like Domain"/>
    <property type="match status" value="1"/>
</dbReference>
<proteinExistence type="predicted"/>
<dbReference type="InterPro" id="IPR016102">
    <property type="entry name" value="Succinyl-CoA_synth-like"/>
</dbReference>
<name>A0ABP9DB19_9ACTN</name>
<comment type="caution">
    <text evidence="2">The sequence shown here is derived from an EMBL/GenBank/DDBJ whole genome shotgun (WGS) entry which is preliminary data.</text>
</comment>
<dbReference type="SUPFAM" id="SSF52210">
    <property type="entry name" value="Succinyl-CoA synthetase domains"/>
    <property type="match status" value="2"/>
</dbReference>
<reference evidence="3" key="1">
    <citation type="journal article" date="2019" name="Int. J. Syst. Evol. Microbiol.">
        <title>The Global Catalogue of Microorganisms (GCM) 10K type strain sequencing project: providing services to taxonomists for standard genome sequencing and annotation.</title>
        <authorList>
            <consortium name="The Broad Institute Genomics Platform"/>
            <consortium name="The Broad Institute Genome Sequencing Center for Infectious Disease"/>
            <person name="Wu L."/>
            <person name="Ma J."/>
        </authorList>
    </citation>
    <scope>NUCLEOTIDE SEQUENCE [LARGE SCALE GENOMIC DNA]</scope>
    <source>
        <strain evidence="3">JCM 13006</strain>
    </source>
</reference>
<sequence>MSTVQRPPTASAALLTDGTTVTIRPIDPADRAAVLALHADRMSEESRRLRFLGSSARAADLTADRLCGPLRTDGFALGAWAADVLVGEADYEVLDEAAGTAELALAVADAWQHRGVGTLLLEHLVHAAREHGLAAFEADTLAGNRAVHRVFTDLGLPVHRRYEQGEVKVRVPLAEADEGYRRAVDERGRAADVASLGALLRPASVAVVGASRRPASVGGSVLRKIRDGGFTGEVWAVNPHADQVAGRTAYPSVAALPDVPDLAVLAVPAAAVPAVAEECGQVGVRALVVLTSGLDAGQARRLSGSCRRHSMRLVGPNSLGIAATDPRVRLDAEFGGAFPLPGTAGVAVQSGGVGIALLQRLAWLGIGVSSFVSLGDKYDVSGNDLLQWWESDGHTDLALLHLESFGNPRAFARTARRVTRSMPVLTVDAGRSAAGRRGAASHTAAAATPTVTREALFRQAGITAARSVAELVETAALLHAQPLPATRGAVAVVSNAGGVGILAADACADAGLVLPDLPADLAARLLDLLPAGASAANPVDTTAAVGPDRFRACLDALEHSDAVDALMVCLVPTALSDEPESGLLRALLDGGARRRIPVTVVRLGQQVPVTRLRAADGVLPQYADPRSAAAALAHARERSRWLGRPIGADVDVPGCDPGAARRIVDAHLAEHPAGGWLDPLATATLLACYGLPLTTTVWARDPHSAVVAARALRHDGHDGRTVLKAYWPDQVHKSAAGAVRTGLRTDRDVRDTYREFTAAFGDRMAGVVVQPMAAPGVELLAGLVQDQVFGPLVVLGLGGTATDVLDDRAARLAPLTDLDLPEMVAGLRAAALLSGRPGSPPVDLPAIHRILAGLSRMADDLPQIAEADLNPVIARPDGVLCVDARIRVEPRPPFDPYLRRLRRPQGLPEEEP</sequence>
<dbReference type="Gene3D" id="3.30.470.20">
    <property type="entry name" value="ATP-grasp fold, B domain"/>
    <property type="match status" value="1"/>
</dbReference>
<feature type="domain" description="N-acetyltransferase" evidence="1">
    <location>
        <begin position="21"/>
        <end position="178"/>
    </location>
</feature>
<dbReference type="InterPro" id="IPR013815">
    <property type="entry name" value="ATP_grasp_subdomain_1"/>
</dbReference>
<dbReference type="PANTHER" id="PTHR42793:SF1">
    <property type="entry name" value="PEPTIDYL-LYSINE N-ACETYLTRANSFERASE PATZ"/>
    <property type="match status" value="1"/>
</dbReference>
<dbReference type="InterPro" id="IPR016181">
    <property type="entry name" value="Acyl_CoA_acyltransferase"/>
</dbReference>